<dbReference type="InterPro" id="IPR011990">
    <property type="entry name" value="TPR-like_helical_dom_sf"/>
</dbReference>
<dbReference type="SMART" id="SM00028">
    <property type="entry name" value="TPR"/>
    <property type="match status" value="2"/>
</dbReference>
<organism evidence="6 7">
    <name type="scientific">Aphanothece hegewaldii CCALA 016</name>
    <dbReference type="NCBI Taxonomy" id="2107694"/>
    <lineage>
        <taxon>Bacteria</taxon>
        <taxon>Bacillati</taxon>
        <taxon>Cyanobacteriota</taxon>
        <taxon>Cyanophyceae</taxon>
        <taxon>Oscillatoriophycideae</taxon>
        <taxon>Chroococcales</taxon>
        <taxon>Aphanothecaceae</taxon>
        <taxon>Aphanothece</taxon>
    </lineage>
</organism>
<feature type="repeat" description="TPR" evidence="3">
    <location>
        <begin position="158"/>
        <end position="191"/>
    </location>
</feature>
<sequence>MDNQGKLDGVSAVCAVGGAIAALVTNSAAAAALPLAGAMMLQIYNRKQLMNEINNHGQNVEKTLNLIQEQQNQFSLFSEKIQLIQTDFATQIKLQKQNYLNNFERQNQKIEQHQQLLNELNQITNKLITKQEELSHVVEELKQIENVTQGLLNSQHPYEMYYQRGLSHQRLGDENGAIADFTTAIQLNPHYAKAYHMRGLLNANLCQYRAAVSDLRYAAKYYFEIGDLDSYKTTRSLSKKLCDGISDIEAVITQETFEPITANHLFDVN</sequence>
<dbReference type="SUPFAM" id="SSF48452">
    <property type="entry name" value="TPR-like"/>
    <property type="match status" value="1"/>
</dbReference>
<reference evidence="6 7" key="2">
    <citation type="submission" date="2018-03" db="EMBL/GenBank/DDBJ databases">
        <authorList>
            <person name="Keele B.F."/>
        </authorList>
    </citation>
    <scope>NUCLEOTIDE SEQUENCE [LARGE SCALE GENOMIC DNA]</scope>
    <source>
        <strain evidence="6 7">CCALA 016</strain>
    </source>
</reference>
<keyword evidence="4" id="KW-0175">Coiled coil</keyword>
<protein>
    <submittedName>
        <fullName evidence="6">Uncharacterized protein</fullName>
    </submittedName>
</protein>
<feature type="coiled-coil region" evidence="4">
    <location>
        <begin position="53"/>
        <end position="133"/>
    </location>
</feature>
<evidence type="ECO:0000313" key="6">
    <source>
        <dbReference type="EMBL" id="PSF38205.1"/>
    </source>
</evidence>
<dbReference type="InterPro" id="IPR013105">
    <property type="entry name" value="TPR_2"/>
</dbReference>
<reference evidence="6 7" key="1">
    <citation type="submission" date="2018-03" db="EMBL/GenBank/DDBJ databases">
        <title>The ancient ancestry and fast evolution of plastids.</title>
        <authorList>
            <person name="Moore K.R."/>
            <person name="Magnabosco C."/>
            <person name="Momper L."/>
            <person name="Gold D.A."/>
            <person name="Bosak T."/>
            <person name="Fournier G.P."/>
        </authorList>
    </citation>
    <scope>NUCLEOTIDE SEQUENCE [LARGE SCALE GENOMIC DNA]</scope>
    <source>
        <strain evidence="6 7">CCALA 016</strain>
    </source>
</reference>
<name>A0A2T1M0U1_9CHRO</name>
<keyword evidence="5" id="KW-0812">Transmembrane</keyword>
<dbReference type="Gene3D" id="1.25.40.10">
    <property type="entry name" value="Tetratricopeptide repeat domain"/>
    <property type="match status" value="1"/>
</dbReference>
<dbReference type="Pfam" id="PF07719">
    <property type="entry name" value="TPR_2"/>
    <property type="match status" value="1"/>
</dbReference>
<evidence type="ECO:0000256" key="5">
    <source>
        <dbReference type="SAM" id="Phobius"/>
    </source>
</evidence>
<gene>
    <name evidence="6" type="ORF">C7H19_06960</name>
</gene>
<dbReference type="OrthoDB" id="421195at2"/>
<dbReference type="Proteomes" id="UP000239001">
    <property type="component" value="Unassembled WGS sequence"/>
</dbReference>
<keyword evidence="7" id="KW-1185">Reference proteome</keyword>
<dbReference type="AlphaFoldDB" id="A0A2T1M0U1"/>
<evidence type="ECO:0000256" key="1">
    <source>
        <dbReference type="ARBA" id="ARBA00022737"/>
    </source>
</evidence>
<evidence type="ECO:0000256" key="4">
    <source>
        <dbReference type="SAM" id="Coils"/>
    </source>
</evidence>
<dbReference type="RefSeq" id="WP_106456170.1">
    <property type="nucleotide sequence ID" value="NZ_PXOH01000005.1"/>
</dbReference>
<keyword evidence="2 3" id="KW-0802">TPR repeat</keyword>
<proteinExistence type="predicted"/>
<dbReference type="InterPro" id="IPR019734">
    <property type="entry name" value="TPR_rpt"/>
</dbReference>
<keyword evidence="5" id="KW-0472">Membrane</keyword>
<accession>A0A2T1M0U1</accession>
<evidence type="ECO:0000256" key="2">
    <source>
        <dbReference type="ARBA" id="ARBA00022803"/>
    </source>
</evidence>
<keyword evidence="5" id="KW-1133">Transmembrane helix</keyword>
<evidence type="ECO:0000313" key="7">
    <source>
        <dbReference type="Proteomes" id="UP000239001"/>
    </source>
</evidence>
<dbReference type="EMBL" id="PXOH01000005">
    <property type="protein sequence ID" value="PSF38205.1"/>
    <property type="molecule type" value="Genomic_DNA"/>
</dbReference>
<evidence type="ECO:0000256" key="3">
    <source>
        <dbReference type="PROSITE-ProRule" id="PRU00339"/>
    </source>
</evidence>
<comment type="caution">
    <text evidence="6">The sequence shown here is derived from an EMBL/GenBank/DDBJ whole genome shotgun (WGS) entry which is preliminary data.</text>
</comment>
<keyword evidence="1" id="KW-0677">Repeat</keyword>
<feature type="transmembrane region" description="Helical" evidence="5">
    <location>
        <begin position="20"/>
        <end position="41"/>
    </location>
</feature>
<dbReference type="PROSITE" id="PS50005">
    <property type="entry name" value="TPR"/>
    <property type="match status" value="1"/>
</dbReference>